<dbReference type="PROSITE" id="PS00028">
    <property type="entry name" value="ZINC_FINGER_C2H2_1"/>
    <property type="match status" value="1"/>
</dbReference>
<dbReference type="EC" id="3.1.3.48" evidence="2"/>
<comment type="caution">
    <text evidence="7">The sequence shown here is derived from an EMBL/GenBank/DDBJ whole genome shotgun (WGS) entry which is preliminary data.</text>
</comment>
<evidence type="ECO:0000256" key="1">
    <source>
        <dbReference type="ARBA" id="ARBA00008601"/>
    </source>
</evidence>
<dbReference type="AlphaFoldDB" id="A0A9P4YUQ1"/>
<feature type="compositionally biased region" description="Polar residues" evidence="5">
    <location>
        <begin position="312"/>
        <end position="322"/>
    </location>
</feature>
<proteinExistence type="inferred from homology"/>
<dbReference type="PANTHER" id="PTHR45848">
    <property type="entry name" value="DUAL SPECIFICITY PROTEIN PHOSPHATASE 12 FAMILY MEMBER"/>
    <property type="match status" value="1"/>
</dbReference>
<protein>
    <recommendedName>
        <fullName evidence="2">protein-tyrosine-phosphatase</fullName>
        <ecNumber evidence="2">3.1.3.48</ecNumber>
    </recommendedName>
</protein>
<dbReference type="InterPro" id="IPR029021">
    <property type="entry name" value="Prot-tyrosine_phosphatase-like"/>
</dbReference>
<evidence type="ECO:0000256" key="5">
    <source>
        <dbReference type="SAM" id="MobiDB-lite"/>
    </source>
</evidence>
<dbReference type="RefSeq" id="XP_035320690.1">
    <property type="nucleotide sequence ID" value="XM_035469596.1"/>
</dbReference>
<name>A0A9P4YUQ1_9HYPO</name>
<feature type="compositionally biased region" description="Low complexity" evidence="5">
    <location>
        <begin position="147"/>
        <end position="163"/>
    </location>
</feature>
<evidence type="ECO:0000313" key="7">
    <source>
        <dbReference type="EMBL" id="KAF4122038.1"/>
    </source>
</evidence>
<dbReference type="GO" id="GO:0005634">
    <property type="term" value="C:nucleus"/>
    <property type="evidence" value="ECO:0007669"/>
    <property type="project" value="TreeGrafter"/>
</dbReference>
<dbReference type="GeneID" id="55973854"/>
<organism evidence="7 8">
    <name type="scientific">Geosmithia morbida</name>
    <dbReference type="NCBI Taxonomy" id="1094350"/>
    <lineage>
        <taxon>Eukaryota</taxon>
        <taxon>Fungi</taxon>
        <taxon>Dikarya</taxon>
        <taxon>Ascomycota</taxon>
        <taxon>Pezizomycotina</taxon>
        <taxon>Sordariomycetes</taxon>
        <taxon>Hypocreomycetidae</taxon>
        <taxon>Hypocreales</taxon>
        <taxon>Bionectriaceae</taxon>
        <taxon>Geosmithia</taxon>
    </lineage>
</organism>
<feature type="region of interest" description="Disordered" evidence="5">
    <location>
        <begin position="297"/>
        <end position="323"/>
    </location>
</feature>
<dbReference type="InterPro" id="IPR000387">
    <property type="entry name" value="Tyr_Pase_dom"/>
</dbReference>
<evidence type="ECO:0000256" key="3">
    <source>
        <dbReference type="ARBA" id="ARBA00022801"/>
    </source>
</evidence>
<feature type="region of interest" description="Disordered" evidence="5">
    <location>
        <begin position="129"/>
        <end position="166"/>
    </location>
</feature>
<accession>A0A9P4YUQ1</accession>
<keyword evidence="8" id="KW-1185">Reference proteome</keyword>
<feature type="domain" description="Tyrosine specific protein phosphatases" evidence="6">
    <location>
        <begin position="168"/>
        <end position="199"/>
    </location>
</feature>
<dbReference type="GO" id="GO:0004725">
    <property type="term" value="F:protein tyrosine phosphatase activity"/>
    <property type="evidence" value="ECO:0007669"/>
    <property type="project" value="UniProtKB-EC"/>
</dbReference>
<evidence type="ECO:0000313" key="8">
    <source>
        <dbReference type="Proteomes" id="UP000749293"/>
    </source>
</evidence>
<dbReference type="OrthoDB" id="2017893at2759"/>
<keyword evidence="3" id="KW-0378">Hydrolase</keyword>
<sequence>MRDQDQDQDSRLENWETFGHEFGLGELENLKRSIVEMALSRIDGPDDLYVGGIWALRRSDSLAERRITHVLSMIGFNPAELKNFKEQPWSQYGKGIEHLAVDIDDVDDANLLIELPRAVRFIDSGLRQSTSTSTSASKKTVQEGIEASGLKGSPSSSSSPPATGDGGGGAVFVHCAAGKSRSVSAIIAYLLYRYPNRFDPNIVGSMGLEHGADGDGKNVGAADAVSKPRRETAREAVRNALAYVRRTRPMAEPNDGFMSQLELWWQMGCPVDGEMEEQSAYQRWAYQREVEESLAAGQAPTRLRFEDEEETQASSDATGPATSSLSLRCKRCRRALATGGFVVPHKSPGTHVGAGQCQHLFIEPLGWMRPELEKGQLNGRLLCPNEKCAAAVGRYDWKGFKCSCAAWVTPAFSLQRARVDDVVARPFPDGADAALKQQQSLGIRMPPGSRSGNL</sequence>
<dbReference type="Gene3D" id="3.90.190.10">
    <property type="entry name" value="Protein tyrosine phosphatase superfamily"/>
    <property type="match status" value="1"/>
</dbReference>
<evidence type="ECO:0000256" key="4">
    <source>
        <dbReference type="ARBA" id="ARBA00022912"/>
    </source>
</evidence>
<gene>
    <name evidence="7" type="ORF">GMORB2_7631</name>
</gene>
<dbReference type="SMART" id="SM00195">
    <property type="entry name" value="DSPc"/>
    <property type="match status" value="1"/>
</dbReference>
<reference evidence="7" key="1">
    <citation type="submission" date="2020-03" db="EMBL/GenBank/DDBJ databases">
        <title>Site-based positive gene gene selection in Geosmithia morbida across the United States reveals a broad range of putative effectors and factors for local host and environmental adapation.</title>
        <authorList>
            <person name="Onufrak A."/>
            <person name="Murdoch R.W."/>
            <person name="Gazis R."/>
            <person name="Huff M."/>
            <person name="Staton M."/>
            <person name="Klingeman W."/>
            <person name="Hadziabdic D."/>
        </authorList>
    </citation>
    <scope>NUCLEOTIDE SEQUENCE</scope>
    <source>
        <strain evidence="7">1262</strain>
    </source>
</reference>
<feature type="compositionally biased region" description="Low complexity" evidence="5">
    <location>
        <begin position="129"/>
        <end position="139"/>
    </location>
</feature>
<dbReference type="Proteomes" id="UP000749293">
    <property type="component" value="Unassembled WGS sequence"/>
</dbReference>
<dbReference type="InterPro" id="IPR020422">
    <property type="entry name" value="TYR_PHOSPHATASE_DUAL_dom"/>
</dbReference>
<dbReference type="PANTHER" id="PTHR45848:SF4">
    <property type="entry name" value="DUAL SPECIFICITY PROTEIN PHOSPHATASE 12"/>
    <property type="match status" value="1"/>
</dbReference>
<keyword evidence="4" id="KW-0904">Protein phosphatase</keyword>
<dbReference type="SUPFAM" id="SSF52799">
    <property type="entry name" value="(Phosphotyrosine protein) phosphatases II"/>
    <property type="match status" value="1"/>
</dbReference>
<evidence type="ECO:0000256" key="2">
    <source>
        <dbReference type="ARBA" id="ARBA00013064"/>
    </source>
</evidence>
<comment type="similarity">
    <text evidence="1">Belongs to the protein-tyrosine phosphatase family. Non-receptor class dual specificity subfamily.</text>
</comment>
<dbReference type="EMBL" id="JAANYQ010000010">
    <property type="protein sequence ID" value="KAF4122038.1"/>
    <property type="molecule type" value="Genomic_DNA"/>
</dbReference>
<dbReference type="PROSITE" id="PS50056">
    <property type="entry name" value="TYR_PHOSPHATASE_2"/>
    <property type="match status" value="1"/>
</dbReference>
<evidence type="ECO:0000259" key="6">
    <source>
        <dbReference type="PROSITE" id="PS50056"/>
    </source>
</evidence>
<dbReference type="GO" id="GO:0008138">
    <property type="term" value="F:protein tyrosine/serine/threonine phosphatase activity"/>
    <property type="evidence" value="ECO:0007669"/>
    <property type="project" value="TreeGrafter"/>
</dbReference>
<dbReference type="InterPro" id="IPR013087">
    <property type="entry name" value="Znf_C2H2_type"/>
</dbReference>